<feature type="compositionally biased region" description="Basic and acidic residues" evidence="12">
    <location>
        <begin position="1029"/>
        <end position="1039"/>
    </location>
</feature>
<dbReference type="Gene3D" id="3.30.40.10">
    <property type="entry name" value="Zinc/RING finger domain, C3HC4 (zinc finger)"/>
    <property type="match status" value="1"/>
</dbReference>
<evidence type="ECO:0000256" key="11">
    <source>
        <dbReference type="PROSITE-ProRule" id="PRU00146"/>
    </source>
</evidence>
<dbReference type="PROSITE" id="PS50071">
    <property type="entry name" value="HOMEOBOX_2"/>
    <property type="match status" value="1"/>
</dbReference>
<organism evidence="16">
    <name type="scientific">Micromonas pusilla</name>
    <name type="common">Picoplanktonic green alga</name>
    <name type="synonym">Chromulina pusilla</name>
    <dbReference type="NCBI Taxonomy" id="38833"/>
    <lineage>
        <taxon>Eukaryota</taxon>
        <taxon>Viridiplantae</taxon>
        <taxon>Chlorophyta</taxon>
        <taxon>Mamiellophyceae</taxon>
        <taxon>Mamiellales</taxon>
        <taxon>Mamiellaceae</taxon>
        <taxon>Micromonas</taxon>
    </lineage>
</organism>
<dbReference type="PANTHER" id="PTHR23081">
    <property type="entry name" value="RNA POLYMERASE II CTD PHOSPHATASE"/>
    <property type="match status" value="1"/>
</dbReference>
<keyword evidence="7 10" id="KW-0539">Nucleus</keyword>
<keyword evidence="4 11" id="KW-0863">Zinc-finger</keyword>
<feature type="region of interest" description="Disordered" evidence="12">
    <location>
        <begin position="582"/>
        <end position="672"/>
    </location>
</feature>
<evidence type="ECO:0000256" key="7">
    <source>
        <dbReference type="ARBA" id="ARBA00023242"/>
    </source>
</evidence>
<feature type="compositionally biased region" description="Acidic residues" evidence="12">
    <location>
        <begin position="1160"/>
        <end position="1169"/>
    </location>
</feature>
<comment type="subcellular location">
    <subcellularLocation>
        <location evidence="1 10">Nucleus</location>
    </subcellularLocation>
</comment>
<dbReference type="InterPro" id="IPR001356">
    <property type="entry name" value="HD"/>
</dbReference>
<feature type="region of interest" description="Disordered" evidence="12">
    <location>
        <begin position="775"/>
        <end position="840"/>
    </location>
</feature>
<feature type="region of interest" description="Disordered" evidence="12">
    <location>
        <begin position="1017"/>
        <end position="1042"/>
    </location>
</feature>
<dbReference type="PROSITE" id="PS50016">
    <property type="entry name" value="ZF_PHD_2"/>
    <property type="match status" value="1"/>
</dbReference>
<keyword evidence="3" id="KW-0479">Metal-binding</keyword>
<dbReference type="InterPro" id="IPR036412">
    <property type="entry name" value="HAD-like_sf"/>
</dbReference>
<reference evidence="16" key="1">
    <citation type="submission" date="2021-01" db="EMBL/GenBank/DDBJ databases">
        <authorList>
            <person name="Corre E."/>
            <person name="Pelletier E."/>
            <person name="Niang G."/>
            <person name="Scheremetjew M."/>
            <person name="Finn R."/>
            <person name="Kale V."/>
            <person name="Holt S."/>
            <person name="Cochrane G."/>
            <person name="Meng A."/>
            <person name="Brown T."/>
            <person name="Cohen L."/>
        </authorList>
    </citation>
    <scope>NUCLEOTIDE SEQUENCE</scope>
    <source>
        <strain evidence="16">RCC1614</strain>
    </source>
</reference>
<feature type="region of interest" description="Disordered" evidence="12">
    <location>
        <begin position="1232"/>
        <end position="1262"/>
    </location>
</feature>
<dbReference type="InterPro" id="IPR011011">
    <property type="entry name" value="Znf_FYVE_PHD"/>
</dbReference>
<comment type="catalytic activity">
    <reaction evidence="9">
        <text>O-phospho-L-threonyl-[protein] + H2O = L-threonyl-[protein] + phosphate</text>
        <dbReference type="Rhea" id="RHEA:47004"/>
        <dbReference type="Rhea" id="RHEA-COMP:11060"/>
        <dbReference type="Rhea" id="RHEA-COMP:11605"/>
        <dbReference type="ChEBI" id="CHEBI:15377"/>
        <dbReference type="ChEBI" id="CHEBI:30013"/>
        <dbReference type="ChEBI" id="CHEBI:43474"/>
        <dbReference type="ChEBI" id="CHEBI:61977"/>
        <dbReference type="EC" id="3.1.3.16"/>
    </reaction>
</comment>
<dbReference type="InterPro" id="IPR019786">
    <property type="entry name" value="Zinc_finger_PHD-type_CS"/>
</dbReference>
<feature type="DNA-binding region" description="Homeobox" evidence="10">
    <location>
        <begin position="833"/>
        <end position="903"/>
    </location>
</feature>
<dbReference type="InterPro" id="IPR039189">
    <property type="entry name" value="Fcp1"/>
</dbReference>
<dbReference type="AlphaFoldDB" id="A0A6U0LF79"/>
<feature type="domain" description="Homeobox" evidence="14">
    <location>
        <begin position="831"/>
        <end position="902"/>
    </location>
</feature>
<dbReference type="EMBL" id="HBDY01015469">
    <property type="protein sequence ID" value="CAD8249494.1"/>
    <property type="molecule type" value="Transcribed_RNA"/>
</dbReference>
<evidence type="ECO:0000259" key="14">
    <source>
        <dbReference type="PROSITE" id="PS50071"/>
    </source>
</evidence>
<dbReference type="SUPFAM" id="SSF56784">
    <property type="entry name" value="HAD-like"/>
    <property type="match status" value="1"/>
</dbReference>
<dbReference type="InterPro" id="IPR004274">
    <property type="entry name" value="FCP1_dom"/>
</dbReference>
<keyword evidence="10" id="KW-0238">DNA-binding</keyword>
<feature type="region of interest" description="Disordered" evidence="12">
    <location>
        <begin position="156"/>
        <end position="189"/>
    </location>
</feature>
<dbReference type="PROSITE" id="PS01359">
    <property type="entry name" value="ZF_PHD_1"/>
    <property type="match status" value="1"/>
</dbReference>
<evidence type="ECO:0000256" key="3">
    <source>
        <dbReference type="ARBA" id="ARBA00022723"/>
    </source>
</evidence>
<gene>
    <name evidence="15" type="ORF">MPUS1402_LOCUS11737</name>
    <name evidence="16" type="ORF">MPUS1402_LOCUS11738</name>
</gene>
<dbReference type="PANTHER" id="PTHR23081:SF36">
    <property type="entry name" value="RNA POLYMERASE II SUBUNIT A C-TERMINAL DOMAIN PHOSPHATASE"/>
    <property type="match status" value="1"/>
</dbReference>
<name>A0A6U0LF79_MICPS</name>
<dbReference type="InterPro" id="IPR019787">
    <property type="entry name" value="Znf_PHD-finger"/>
</dbReference>
<evidence type="ECO:0000256" key="4">
    <source>
        <dbReference type="ARBA" id="ARBA00022771"/>
    </source>
</evidence>
<evidence type="ECO:0000256" key="9">
    <source>
        <dbReference type="ARBA" id="ARBA00048336"/>
    </source>
</evidence>
<dbReference type="GO" id="GO:0003677">
    <property type="term" value="F:DNA binding"/>
    <property type="evidence" value="ECO:0007669"/>
    <property type="project" value="UniProtKB-UniRule"/>
</dbReference>
<sequence>MGAPRSMTTLSVKGREKQSQCGMRVAWAPLDPAETNRRAKSPRGCVTFAACDGESAKKQHDEHDSKDEQTRTTIRSPLAGIHIVEFWKPGEDFNLLGSLHLLSGDRGPVARVISTAQEGEDAISADAFQSLHKEMREQNKTAVVEDDRLGEIHLYAVNPDAPPPPTRRGGGDEENVCSRGGPTDRATDARPGHGGFLAFVTKKHAPFYLGRLLRCKQLVVVFDLDETLLASFTIRSIEKRLGTLQRVRDAAMKAGDETQAGIDAANAVYVGERDDNDEAANVRVMTFTNRMNPSLNATAVEAQRVIKNNAKELKKRRQEDFDRALHDREMLMMFASQDAVVLDGKRYPANHETITTSDGKEITRPVIRVKSPHCRGGHMFFTRIDPMNVETSMIVHVRPGWTDGGLLDFLVGVRAGALDGVGVAERPPPEEGCPPPRTPRCHAFVCTKGEKTYAEEMWRLLDPSGALIPAKKTSRRIVSVPTDETKTLSRAFGGTPMPKELTVVLDDRTGVWENDARGNILAVCPFMPYHTDIGPGLRGELAGAGGVLGAAQSMLEKLRGDAFLLFDKFSEFHEKNPNLPFRRRKNAHFAEDNKRAQKKDGHERTERRVKAGLSAGAARGEANVDADEDGEVGEDARTKSKTETVARTTVPGTTNEREYGDDGTDSDADNGIARPALPTTQSLLAPLMNERATDAAAIVAIQGGATRSAAGAGSRVGALISSLIRAPKPVLVPVPPPPAAMRPGANAGDAGGGGNGAHVSTQAAKFKWVSDLSTSVPAAPSAPREGSDDAEVIKQPSTSATCVDATDSNLEETTRGLNESSEPLGKAGAEPPSGKKQWRRNSVQRERLEFYFINHRGHFHDRASRVSMLNELATLGDVDPVHLRESKLLVWYRNRISKERREHGVEHLPVSKKMESKGNQEIYFRDPAAKVRRECERNTAELEKKNDRLGIDSTSWARVGAASGVVDQQAASEIAHAAGKSDGGVFVEPSCAEDVRRPRAARADHTVAVTLLASDPVSAREEADDEDLLKERRSTREGGRMVTSLDQDPEACRFCGVNDDDGMYCDGCDDVYHASCVNVKAVPESEWFCPSCVDTKKRGLTKCATAANSRADPSDVSVSTEDENLLEERRSTRGDGCMESSHDDAEAGVDDGDTYTPSWEDIECDDGGGGDDVMSPPGRGRLRKEKETTAGYVARAAKRKMDEGGGESLRNGVHHSNGSVWEVVSPESAPAAAAAKAKKMKIGSTRERLTSKLNAMKKGRRR</sequence>
<dbReference type="GO" id="GO:0005634">
    <property type="term" value="C:nucleus"/>
    <property type="evidence" value="ECO:0007669"/>
    <property type="project" value="UniProtKB-SubCell"/>
</dbReference>
<feature type="region of interest" description="Disordered" evidence="12">
    <location>
        <begin position="1108"/>
        <end position="1218"/>
    </location>
</feature>
<dbReference type="EMBL" id="HBDY01015470">
    <property type="protein sequence ID" value="CAD8249496.1"/>
    <property type="molecule type" value="Transcribed_RNA"/>
</dbReference>
<dbReference type="GO" id="GO:0008420">
    <property type="term" value="F:RNA polymerase II CTD heptapeptide repeat phosphatase activity"/>
    <property type="evidence" value="ECO:0007669"/>
    <property type="project" value="InterPro"/>
</dbReference>
<evidence type="ECO:0000256" key="5">
    <source>
        <dbReference type="ARBA" id="ARBA00022801"/>
    </source>
</evidence>
<dbReference type="SMART" id="SM00249">
    <property type="entry name" value="PHD"/>
    <property type="match status" value="1"/>
</dbReference>
<feature type="compositionally biased region" description="Basic and acidic residues" evidence="12">
    <location>
        <begin position="588"/>
        <end position="609"/>
    </location>
</feature>
<evidence type="ECO:0000256" key="8">
    <source>
        <dbReference type="ARBA" id="ARBA00047761"/>
    </source>
</evidence>
<evidence type="ECO:0000256" key="1">
    <source>
        <dbReference type="ARBA" id="ARBA00004123"/>
    </source>
</evidence>
<keyword evidence="5" id="KW-0378">Hydrolase</keyword>
<dbReference type="SUPFAM" id="SSF57903">
    <property type="entry name" value="FYVE/PHD zinc finger"/>
    <property type="match status" value="1"/>
</dbReference>
<dbReference type="Gene3D" id="3.40.50.1000">
    <property type="entry name" value="HAD superfamily/HAD-like"/>
    <property type="match status" value="1"/>
</dbReference>
<evidence type="ECO:0000259" key="13">
    <source>
        <dbReference type="PROSITE" id="PS50016"/>
    </source>
</evidence>
<dbReference type="InterPro" id="IPR023214">
    <property type="entry name" value="HAD_sf"/>
</dbReference>
<dbReference type="InterPro" id="IPR013083">
    <property type="entry name" value="Znf_RING/FYVE/PHD"/>
</dbReference>
<evidence type="ECO:0000256" key="10">
    <source>
        <dbReference type="PROSITE-ProRule" id="PRU00108"/>
    </source>
</evidence>
<evidence type="ECO:0000313" key="16">
    <source>
        <dbReference type="EMBL" id="CAD8249496.1"/>
    </source>
</evidence>
<feature type="region of interest" description="Disordered" evidence="12">
    <location>
        <begin position="739"/>
        <end position="758"/>
    </location>
</feature>
<evidence type="ECO:0000256" key="12">
    <source>
        <dbReference type="SAM" id="MobiDB-lite"/>
    </source>
</evidence>
<evidence type="ECO:0000256" key="2">
    <source>
        <dbReference type="ARBA" id="ARBA00013081"/>
    </source>
</evidence>
<feature type="compositionally biased region" description="Acidic residues" evidence="12">
    <location>
        <begin position="624"/>
        <end position="633"/>
    </location>
</feature>
<comment type="catalytic activity">
    <reaction evidence="8">
        <text>O-phospho-L-seryl-[protein] + H2O = L-seryl-[protein] + phosphate</text>
        <dbReference type="Rhea" id="RHEA:20629"/>
        <dbReference type="Rhea" id="RHEA-COMP:9863"/>
        <dbReference type="Rhea" id="RHEA-COMP:11604"/>
        <dbReference type="ChEBI" id="CHEBI:15377"/>
        <dbReference type="ChEBI" id="CHEBI:29999"/>
        <dbReference type="ChEBI" id="CHEBI:43474"/>
        <dbReference type="ChEBI" id="CHEBI:83421"/>
        <dbReference type="EC" id="3.1.3.16"/>
    </reaction>
</comment>
<feature type="compositionally biased region" description="Basic and acidic residues" evidence="12">
    <location>
        <begin position="634"/>
        <end position="644"/>
    </location>
</feature>
<evidence type="ECO:0000256" key="6">
    <source>
        <dbReference type="ARBA" id="ARBA00022833"/>
    </source>
</evidence>
<keyword evidence="6" id="KW-0862">Zinc</keyword>
<keyword evidence="10" id="KW-0371">Homeobox</keyword>
<dbReference type="GO" id="GO:0008270">
    <property type="term" value="F:zinc ion binding"/>
    <property type="evidence" value="ECO:0007669"/>
    <property type="project" value="UniProtKB-KW"/>
</dbReference>
<accession>A0A6U0LF79</accession>
<proteinExistence type="predicted"/>
<dbReference type="Pfam" id="PF03031">
    <property type="entry name" value="NIF"/>
    <property type="match status" value="1"/>
</dbReference>
<dbReference type="EC" id="3.1.3.16" evidence="2"/>
<protein>
    <recommendedName>
        <fullName evidence="2">protein-serine/threonine phosphatase</fullName>
        <ecNumber evidence="2">3.1.3.16</ecNumber>
    </recommendedName>
</protein>
<feature type="compositionally biased region" description="Polar residues" evidence="12">
    <location>
        <begin position="645"/>
        <end position="654"/>
    </location>
</feature>
<dbReference type="InterPro" id="IPR001965">
    <property type="entry name" value="Znf_PHD"/>
</dbReference>
<feature type="domain" description="PHD-type" evidence="13">
    <location>
        <begin position="1049"/>
        <end position="1095"/>
    </location>
</feature>
<evidence type="ECO:0000313" key="15">
    <source>
        <dbReference type="EMBL" id="CAD8249494.1"/>
    </source>
</evidence>
<dbReference type="Pfam" id="PF00628">
    <property type="entry name" value="PHD"/>
    <property type="match status" value="1"/>
</dbReference>